<accession>A0A3P6PU42</accession>
<dbReference type="OrthoDB" id="498125at2759"/>
<organism evidence="6 7">
    <name type="scientific">Anisakis simplex</name>
    <name type="common">Herring worm</name>
    <dbReference type="NCBI Taxonomy" id="6269"/>
    <lineage>
        <taxon>Eukaryota</taxon>
        <taxon>Metazoa</taxon>
        <taxon>Ecdysozoa</taxon>
        <taxon>Nematoda</taxon>
        <taxon>Chromadorea</taxon>
        <taxon>Rhabditida</taxon>
        <taxon>Spirurina</taxon>
        <taxon>Ascaridomorpha</taxon>
        <taxon>Ascaridoidea</taxon>
        <taxon>Anisakidae</taxon>
        <taxon>Anisakis</taxon>
        <taxon>Anisakis simplex complex</taxon>
    </lineage>
</organism>
<proteinExistence type="predicted"/>
<comment type="cofactor">
    <cofactor evidence="4">
        <name>Mg(2+)</name>
        <dbReference type="ChEBI" id="CHEBI:18420"/>
    </cofactor>
    <cofactor evidence="4">
        <name>Mn(2+)</name>
        <dbReference type="ChEBI" id="CHEBI:29035"/>
    </cofactor>
    <text evidence="4">Probably binds two magnesium or manganese ions per subunit.</text>
</comment>
<dbReference type="GO" id="GO:0046872">
    <property type="term" value="F:metal ion binding"/>
    <property type="evidence" value="ECO:0007669"/>
    <property type="project" value="UniProtKB-KW"/>
</dbReference>
<dbReference type="GO" id="GO:0005634">
    <property type="term" value="C:nucleus"/>
    <property type="evidence" value="ECO:0007669"/>
    <property type="project" value="TreeGrafter"/>
</dbReference>
<feature type="binding site" evidence="4">
    <location>
        <position position="56"/>
    </location>
    <ligand>
        <name>Mg(2+)</name>
        <dbReference type="ChEBI" id="CHEBI:18420"/>
        <label>1</label>
    </ligand>
</feature>
<dbReference type="InterPro" id="IPR004808">
    <property type="entry name" value="AP_endonuc_1"/>
</dbReference>
<dbReference type="PANTHER" id="PTHR22748">
    <property type="entry name" value="AP ENDONUCLEASE"/>
    <property type="match status" value="1"/>
</dbReference>
<keyword evidence="3 4" id="KW-0460">Magnesium</keyword>
<dbReference type="AlphaFoldDB" id="A0A3P6PU42"/>
<dbReference type="GO" id="GO:0008311">
    <property type="term" value="F:double-stranded DNA 3'-5' DNA exonuclease activity"/>
    <property type="evidence" value="ECO:0007669"/>
    <property type="project" value="TreeGrafter"/>
</dbReference>
<evidence type="ECO:0000256" key="4">
    <source>
        <dbReference type="PIRSR" id="PIRSR604808-2"/>
    </source>
</evidence>
<evidence type="ECO:0000256" key="2">
    <source>
        <dbReference type="ARBA" id="ARBA00022801"/>
    </source>
</evidence>
<gene>
    <name evidence="6" type="ORF">ASIM_LOCUS8120</name>
</gene>
<dbReference type="GO" id="GO:0003906">
    <property type="term" value="F:DNA-(apurinic or apyrimidinic site) endonuclease activity"/>
    <property type="evidence" value="ECO:0007669"/>
    <property type="project" value="TreeGrafter"/>
</dbReference>
<feature type="site" description="Transition state stabilizer" evidence="5">
    <location>
        <position position="56"/>
    </location>
</feature>
<feature type="binding site" evidence="4">
    <location>
        <position position="54"/>
    </location>
    <ligand>
        <name>Mg(2+)</name>
        <dbReference type="ChEBI" id="CHEBI:18420"/>
        <label>1</label>
    </ligand>
</feature>
<dbReference type="GO" id="GO:0006284">
    <property type="term" value="P:base-excision repair"/>
    <property type="evidence" value="ECO:0007669"/>
    <property type="project" value="TreeGrafter"/>
</dbReference>
<keyword evidence="1 4" id="KW-0479">Metal-binding</keyword>
<dbReference type="EMBL" id="UYRR01021163">
    <property type="protein sequence ID" value="VDK30855.1"/>
    <property type="molecule type" value="Genomic_DNA"/>
</dbReference>
<name>A0A3P6PU42_ANISI</name>
<keyword evidence="2" id="KW-0378">Hydrolase</keyword>
<dbReference type="Proteomes" id="UP000267096">
    <property type="component" value="Unassembled WGS sequence"/>
</dbReference>
<dbReference type="InterPro" id="IPR036691">
    <property type="entry name" value="Endo/exonu/phosph_ase_sf"/>
</dbReference>
<evidence type="ECO:0000313" key="7">
    <source>
        <dbReference type="Proteomes" id="UP000267096"/>
    </source>
</evidence>
<evidence type="ECO:0000256" key="5">
    <source>
        <dbReference type="PIRSR" id="PIRSR604808-3"/>
    </source>
</evidence>
<dbReference type="Gene3D" id="3.60.10.10">
    <property type="entry name" value="Endonuclease/exonuclease/phosphatase"/>
    <property type="match status" value="1"/>
</dbReference>
<keyword evidence="7" id="KW-1185">Reference proteome</keyword>
<evidence type="ECO:0000313" key="6">
    <source>
        <dbReference type="EMBL" id="VDK30855.1"/>
    </source>
</evidence>
<evidence type="ECO:0000256" key="1">
    <source>
        <dbReference type="ARBA" id="ARBA00022723"/>
    </source>
</evidence>
<dbReference type="SUPFAM" id="SSF56219">
    <property type="entry name" value="DNase I-like"/>
    <property type="match status" value="1"/>
</dbReference>
<evidence type="ECO:0008006" key="8">
    <source>
        <dbReference type="Google" id="ProtNLM"/>
    </source>
</evidence>
<reference evidence="6 7" key="1">
    <citation type="submission" date="2018-11" db="EMBL/GenBank/DDBJ databases">
        <authorList>
            <consortium name="Pathogen Informatics"/>
        </authorList>
    </citation>
    <scope>NUCLEOTIDE SEQUENCE [LARGE SCALE GENOMIC DNA]</scope>
</reference>
<keyword evidence="4" id="KW-0464">Manganese</keyword>
<dbReference type="GO" id="GO:0008081">
    <property type="term" value="F:phosphoric diester hydrolase activity"/>
    <property type="evidence" value="ECO:0007669"/>
    <property type="project" value="TreeGrafter"/>
</dbReference>
<sequence>MILAEYEKFYLINAYVPNSGRGLVNLAKRKVWDKFFLDYIRELDAVKPIIYTGDLNVAHQEIDLANPKTNRNKTAGFTDQERGDFTRLLDAGMIDSH</sequence>
<evidence type="ECO:0000256" key="3">
    <source>
        <dbReference type="ARBA" id="ARBA00022842"/>
    </source>
</evidence>
<dbReference type="PANTHER" id="PTHR22748:SF6">
    <property type="entry name" value="DNA-(APURINIC OR APYRIMIDINIC SITE) ENDONUCLEASE"/>
    <property type="match status" value="1"/>
</dbReference>
<protein>
    <recommendedName>
        <fullName evidence="8">DNA-(apurinic or apyrimidinic site) endonuclease</fullName>
    </recommendedName>
</protein>